<protein>
    <submittedName>
        <fullName evidence="1">Uncharacterized protein</fullName>
    </submittedName>
</protein>
<proteinExistence type="predicted"/>
<name>A0A8S3CLT3_9BILA</name>
<dbReference type="Proteomes" id="UP000676336">
    <property type="component" value="Unassembled WGS sequence"/>
</dbReference>
<gene>
    <name evidence="1" type="ORF">SMN809_LOCUS53380</name>
</gene>
<reference evidence="1" key="1">
    <citation type="submission" date="2021-02" db="EMBL/GenBank/DDBJ databases">
        <authorList>
            <person name="Nowell W R."/>
        </authorList>
    </citation>
    <scope>NUCLEOTIDE SEQUENCE</scope>
</reference>
<comment type="caution">
    <text evidence="1">The sequence shown here is derived from an EMBL/GenBank/DDBJ whole genome shotgun (WGS) entry which is preliminary data.</text>
</comment>
<organism evidence="1 2">
    <name type="scientific">Rotaria magnacalcarata</name>
    <dbReference type="NCBI Taxonomy" id="392030"/>
    <lineage>
        <taxon>Eukaryota</taxon>
        <taxon>Metazoa</taxon>
        <taxon>Spiralia</taxon>
        <taxon>Gnathifera</taxon>
        <taxon>Rotifera</taxon>
        <taxon>Eurotatoria</taxon>
        <taxon>Bdelloidea</taxon>
        <taxon>Philodinida</taxon>
        <taxon>Philodinidae</taxon>
        <taxon>Rotaria</taxon>
    </lineage>
</organism>
<sequence>MLIDEYGHVTPNYEQITYMHSRGCDTKFNIYLLYPNRPKNLTHKYSIRIDLFEKTTLNYWASWHFPIKFP</sequence>
<accession>A0A8S3CLT3</accession>
<evidence type="ECO:0000313" key="1">
    <source>
        <dbReference type="EMBL" id="CAF4935469.1"/>
    </source>
</evidence>
<dbReference type="AlphaFoldDB" id="A0A8S3CLT3"/>
<evidence type="ECO:0000313" key="2">
    <source>
        <dbReference type="Proteomes" id="UP000676336"/>
    </source>
</evidence>
<feature type="non-terminal residue" evidence="1">
    <location>
        <position position="70"/>
    </location>
</feature>
<dbReference type="EMBL" id="CAJOBI010183560">
    <property type="protein sequence ID" value="CAF4935469.1"/>
    <property type="molecule type" value="Genomic_DNA"/>
</dbReference>